<feature type="region of interest" description="Disordered" evidence="1">
    <location>
        <begin position="29"/>
        <end position="151"/>
    </location>
</feature>
<evidence type="ECO:0000313" key="2">
    <source>
        <dbReference type="EMBL" id="CAA9476912.1"/>
    </source>
</evidence>
<feature type="non-terminal residue" evidence="2">
    <location>
        <position position="1"/>
    </location>
</feature>
<feature type="compositionally biased region" description="Low complexity" evidence="1">
    <location>
        <begin position="136"/>
        <end position="151"/>
    </location>
</feature>
<name>A0A6J4RVE6_9ACTN</name>
<organism evidence="2">
    <name type="scientific">uncultured Solirubrobacteraceae bacterium</name>
    <dbReference type="NCBI Taxonomy" id="1162706"/>
    <lineage>
        <taxon>Bacteria</taxon>
        <taxon>Bacillati</taxon>
        <taxon>Actinomycetota</taxon>
        <taxon>Thermoleophilia</taxon>
        <taxon>Solirubrobacterales</taxon>
        <taxon>Solirubrobacteraceae</taxon>
        <taxon>environmental samples</taxon>
    </lineage>
</organism>
<accession>A0A6J4RVE6</accession>
<feature type="non-terminal residue" evidence="2">
    <location>
        <position position="151"/>
    </location>
</feature>
<sequence>ERLRSAPRHRGPRRLRAARARLLRACDARPDDRLPLRGRRQAGPGGARPGHRVVLGDDPARRRLLPRRCLPPPRRPARPCAAAGRALRALARPVADDGRRALRRAPRGARQGPRRAGGPRVPPAPARAARARRRGAAPAPADAARLARPAL</sequence>
<gene>
    <name evidence="2" type="ORF">AVDCRST_MAG13-899</name>
</gene>
<feature type="compositionally biased region" description="Low complexity" evidence="1">
    <location>
        <begin position="108"/>
        <end position="119"/>
    </location>
</feature>
<dbReference type="EMBL" id="CADCVO010000138">
    <property type="protein sequence ID" value="CAA9476912.1"/>
    <property type="molecule type" value="Genomic_DNA"/>
</dbReference>
<proteinExistence type="predicted"/>
<reference evidence="2" key="1">
    <citation type="submission" date="2020-02" db="EMBL/GenBank/DDBJ databases">
        <authorList>
            <person name="Meier V. D."/>
        </authorList>
    </citation>
    <scope>NUCLEOTIDE SEQUENCE</scope>
    <source>
        <strain evidence="2">AVDCRST_MAG13</strain>
    </source>
</reference>
<protein>
    <submittedName>
        <fullName evidence="2">Uncharacterized protein</fullName>
    </submittedName>
</protein>
<dbReference type="AlphaFoldDB" id="A0A6J4RVE6"/>
<feature type="compositionally biased region" description="Low complexity" evidence="1">
    <location>
        <begin position="78"/>
        <end position="93"/>
    </location>
</feature>
<evidence type="ECO:0000256" key="1">
    <source>
        <dbReference type="SAM" id="MobiDB-lite"/>
    </source>
</evidence>